<proteinExistence type="predicted"/>
<reference evidence="1" key="1">
    <citation type="submission" date="2023-03" db="EMBL/GenBank/DDBJ databases">
        <title>Massive genome expansion in bonnet fungi (Mycena s.s.) driven by repeated elements and novel gene families across ecological guilds.</title>
        <authorList>
            <consortium name="Lawrence Berkeley National Laboratory"/>
            <person name="Harder C.B."/>
            <person name="Miyauchi S."/>
            <person name="Viragh M."/>
            <person name="Kuo A."/>
            <person name="Thoen E."/>
            <person name="Andreopoulos B."/>
            <person name="Lu D."/>
            <person name="Skrede I."/>
            <person name="Drula E."/>
            <person name="Henrissat B."/>
            <person name="Morin E."/>
            <person name="Kohler A."/>
            <person name="Barry K."/>
            <person name="LaButti K."/>
            <person name="Morin E."/>
            <person name="Salamov A."/>
            <person name="Lipzen A."/>
            <person name="Mereny Z."/>
            <person name="Hegedus B."/>
            <person name="Baldrian P."/>
            <person name="Stursova M."/>
            <person name="Weitz H."/>
            <person name="Taylor A."/>
            <person name="Grigoriev I.V."/>
            <person name="Nagy L.G."/>
            <person name="Martin F."/>
            <person name="Kauserud H."/>
        </authorList>
    </citation>
    <scope>NUCLEOTIDE SEQUENCE</scope>
    <source>
        <strain evidence="1">CBHHK182m</strain>
    </source>
</reference>
<protein>
    <submittedName>
        <fullName evidence="1">Uncharacterized protein</fullName>
    </submittedName>
</protein>
<name>A0AAD7GMI2_9AGAR</name>
<dbReference type="EMBL" id="JARKIB010000521">
    <property type="protein sequence ID" value="KAJ7702037.1"/>
    <property type="molecule type" value="Genomic_DNA"/>
</dbReference>
<dbReference type="AlphaFoldDB" id="A0AAD7GMI2"/>
<accession>A0AAD7GMI2</accession>
<evidence type="ECO:0000313" key="1">
    <source>
        <dbReference type="EMBL" id="KAJ7702037.1"/>
    </source>
</evidence>
<sequence>MVAAVTATHHSKSYASSLSLSAALKYSFKSSRPQSIHNVRRFELSTSSIQVHNPVINNSKMPTSPSLLLSLWTSVAPLLYGGLVPTMLPVSNRETELRIYQDTHATTATERNLAKGFVIFVPVRGAGQVPGCHIPADVSAGINKRIVEHSAQRWIAWLRILTGPGHQEQKNKVFDERDRYKSEYSEFGKKPTGRGEQGFLGKPGFAITPNILTGVSH</sequence>
<organism evidence="1 2">
    <name type="scientific">Mycena metata</name>
    <dbReference type="NCBI Taxonomy" id="1033252"/>
    <lineage>
        <taxon>Eukaryota</taxon>
        <taxon>Fungi</taxon>
        <taxon>Dikarya</taxon>
        <taxon>Basidiomycota</taxon>
        <taxon>Agaricomycotina</taxon>
        <taxon>Agaricomycetes</taxon>
        <taxon>Agaricomycetidae</taxon>
        <taxon>Agaricales</taxon>
        <taxon>Marasmiineae</taxon>
        <taxon>Mycenaceae</taxon>
        <taxon>Mycena</taxon>
    </lineage>
</organism>
<gene>
    <name evidence="1" type="ORF">B0H16DRAFT_1705229</name>
</gene>
<dbReference type="Proteomes" id="UP001215598">
    <property type="component" value="Unassembled WGS sequence"/>
</dbReference>
<comment type="caution">
    <text evidence="1">The sequence shown here is derived from an EMBL/GenBank/DDBJ whole genome shotgun (WGS) entry which is preliminary data.</text>
</comment>
<evidence type="ECO:0000313" key="2">
    <source>
        <dbReference type="Proteomes" id="UP001215598"/>
    </source>
</evidence>
<keyword evidence="2" id="KW-1185">Reference proteome</keyword>